<dbReference type="InterPro" id="IPR004089">
    <property type="entry name" value="MCPsignal_dom"/>
</dbReference>
<evidence type="ECO:0000256" key="3">
    <source>
        <dbReference type="PROSITE-ProRule" id="PRU00284"/>
    </source>
</evidence>
<dbReference type="Pfam" id="PF18947">
    <property type="entry name" value="HAMP_2"/>
    <property type="match status" value="1"/>
</dbReference>
<evidence type="ECO:0000256" key="2">
    <source>
        <dbReference type="ARBA" id="ARBA00029447"/>
    </source>
</evidence>
<proteinExistence type="inferred from homology"/>
<dbReference type="RefSeq" id="WP_262311509.1">
    <property type="nucleotide sequence ID" value="NZ_CP106679.1"/>
</dbReference>
<dbReference type="Gene3D" id="1.10.287.950">
    <property type="entry name" value="Methyl-accepting chemotaxis protein"/>
    <property type="match status" value="1"/>
</dbReference>
<evidence type="ECO:0000313" key="7">
    <source>
        <dbReference type="Proteomes" id="UP001065174"/>
    </source>
</evidence>
<name>A0ABY6CUB9_9BACT</name>
<evidence type="ECO:0000313" key="6">
    <source>
        <dbReference type="EMBL" id="UXP34083.1"/>
    </source>
</evidence>
<feature type="domain" description="HAMP" evidence="5">
    <location>
        <begin position="101"/>
        <end position="153"/>
    </location>
</feature>
<accession>A0ABY6CUB9</accession>
<dbReference type="Pfam" id="PF00015">
    <property type="entry name" value="MCPsignal"/>
    <property type="match status" value="1"/>
</dbReference>
<keyword evidence="1 3" id="KW-0807">Transducer</keyword>
<sequence>MNWEIFFNSLHLFLQKLNESARFASAMGDGDLSKEYVALSDKDILGQSLLTLRKKLNDFIGETNEVVAKAGEEGDLIARIKEDGKSGVWKQMSSSINHLLDSVVTPILEINKIVNAMANGNLNNRYSLEAKGQIAELTLGLNTALDNMNALLWKINQSVMAIKDSSSEMLSTGEEMSSSTNEIAGAIGQMSNGAQTQVSRVDASSTLVEEMLRKFNEMRFKSDSINSAAKKGFEDSERGSAIAKGVVQNITQIADFSKKTTESMSVLTDRSNQISKVLGVITDIASQTNLLALNAAIEAAQAGEAGRGFAVVAEEIRKLAEGSRQSAREIEQLVNDVQHDTLEASKVIDTMNSSVKFSLDASIQASEVFDQIANASAETLQLSEQISESTNAQSESINKVVSITEEVVVIAEETAAGTEQIFKLCYGIVIWYE</sequence>
<evidence type="ECO:0000259" key="4">
    <source>
        <dbReference type="PROSITE" id="PS50111"/>
    </source>
</evidence>
<evidence type="ECO:0000259" key="5">
    <source>
        <dbReference type="PROSITE" id="PS50885"/>
    </source>
</evidence>
<dbReference type="SUPFAM" id="SSF58104">
    <property type="entry name" value="Methyl-accepting chemotaxis protein (MCP) signaling domain"/>
    <property type="match status" value="1"/>
</dbReference>
<organism evidence="6 7">
    <name type="scientific">Reichenbachiella agarivorans</name>
    <dbReference type="NCBI Taxonomy" id="2979464"/>
    <lineage>
        <taxon>Bacteria</taxon>
        <taxon>Pseudomonadati</taxon>
        <taxon>Bacteroidota</taxon>
        <taxon>Cytophagia</taxon>
        <taxon>Cytophagales</taxon>
        <taxon>Reichenbachiellaceae</taxon>
        <taxon>Reichenbachiella</taxon>
    </lineage>
</organism>
<keyword evidence="7" id="KW-1185">Reference proteome</keyword>
<comment type="similarity">
    <text evidence="2">Belongs to the methyl-accepting chemotaxis (MCP) protein family.</text>
</comment>
<dbReference type="SMART" id="SM00283">
    <property type="entry name" value="MA"/>
    <property type="match status" value="1"/>
</dbReference>
<dbReference type="EMBL" id="CP106679">
    <property type="protein sequence ID" value="UXP34083.1"/>
    <property type="molecule type" value="Genomic_DNA"/>
</dbReference>
<dbReference type="Gene3D" id="1.20.120.1530">
    <property type="match status" value="1"/>
</dbReference>
<dbReference type="PANTHER" id="PTHR32089:SF112">
    <property type="entry name" value="LYSOZYME-LIKE PROTEIN-RELATED"/>
    <property type="match status" value="1"/>
</dbReference>
<gene>
    <name evidence="6" type="ORF">N6H18_09015</name>
</gene>
<dbReference type="InterPro" id="IPR003660">
    <property type="entry name" value="HAMP_dom"/>
</dbReference>
<dbReference type="PROSITE" id="PS50111">
    <property type="entry name" value="CHEMOTAXIS_TRANSDUC_2"/>
    <property type="match status" value="1"/>
</dbReference>
<protein>
    <submittedName>
        <fullName evidence="6">Methyl-accepting chemotaxis protein</fullName>
    </submittedName>
</protein>
<evidence type="ECO:0000256" key="1">
    <source>
        <dbReference type="ARBA" id="ARBA00023224"/>
    </source>
</evidence>
<dbReference type="PROSITE" id="PS50885">
    <property type="entry name" value="HAMP"/>
    <property type="match status" value="1"/>
</dbReference>
<reference evidence="6" key="1">
    <citation type="submission" date="2022-09" db="EMBL/GenBank/DDBJ databases">
        <title>Comparative genomics and taxonomic characterization of three novel marine species of genus Reichenbachiella exhibiting antioxidant and polysaccharide degradation activities.</title>
        <authorList>
            <person name="Muhammad N."/>
            <person name="Lee Y.-J."/>
            <person name="Ko J."/>
            <person name="Kim S.-G."/>
        </authorList>
    </citation>
    <scope>NUCLEOTIDE SEQUENCE</scope>
    <source>
        <strain evidence="6">BKB1-1</strain>
    </source>
</reference>
<dbReference type="PANTHER" id="PTHR32089">
    <property type="entry name" value="METHYL-ACCEPTING CHEMOTAXIS PROTEIN MCPB"/>
    <property type="match status" value="1"/>
</dbReference>
<dbReference type="Proteomes" id="UP001065174">
    <property type="component" value="Chromosome"/>
</dbReference>
<feature type="domain" description="Methyl-accepting transducer" evidence="4">
    <location>
        <begin position="172"/>
        <end position="408"/>
    </location>
</feature>